<dbReference type="PANTHER" id="PTHR43685">
    <property type="entry name" value="GLYCOSYLTRANSFERASE"/>
    <property type="match status" value="1"/>
</dbReference>
<dbReference type="Proteomes" id="UP000707352">
    <property type="component" value="Unassembled WGS sequence"/>
</dbReference>
<dbReference type="InterPro" id="IPR029044">
    <property type="entry name" value="Nucleotide-diphossugar_trans"/>
</dbReference>
<protein>
    <submittedName>
        <fullName evidence="2">Glycosyltransferase</fullName>
    </submittedName>
</protein>
<name>A0ABX0V8W1_9HYPH</name>
<dbReference type="InterPro" id="IPR050834">
    <property type="entry name" value="Glycosyltransf_2"/>
</dbReference>
<feature type="domain" description="Glycosyltransferase 2-like" evidence="1">
    <location>
        <begin position="30"/>
        <end position="160"/>
    </location>
</feature>
<dbReference type="InterPro" id="IPR001173">
    <property type="entry name" value="Glyco_trans_2-like"/>
</dbReference>
<accession>A0ABX0V8W1</accession>
<evidence type="ECO:0000313" key="2">
    <source>
        <dbReference type="EMBL" id="NIX75686.1"/>
    </source>
</evidence>
<keyword evidence="3" id="KW-1185">Reference proteome</keyword>
<gene>
    <name evidence="2" type="ORF">HB375_03540</name>
</gene>
<dbReference type="Gene3D" id="3.90.550.10">
    <property type="entry name" value="Spore Coat Polysaccharide Biosynthesis Protein SpsA, Chain A"/>
    <property type="match status" value="1"/>
</dbReference>
<proteinExistence type="predicted"/>
<evidence type="ECO:0000313" key="3">
    <source>
        <dbReference type="Proteomes" id="UP000707352"/>
    </source>
</evidence>
<organism evidence="2 3">
    <name type="scientific">Microvirga terricola</name>
    <dbReference type="NCBI Taxonomy" id="2719797"/>
    <lineage>
        <taxon>Bacteria</taxon>
        <taxon>Pseudomonadati</taxon>
        <taxon>Pseudomonadota</taxon>
        <taxon>Alphaproteobacteria</taxon>
        <taxon>Hyphomicrobiales</taxon>
        <taxon>Methylobacteriaceae</taxon>
        <taxon>Microvirga</taxon>
    </lineage>
</organism>
<comment type="caution">
    <text evidence="2">The sequence shown here is derived from an EMBL/GenBank/DDBJ whole genome shotgun (WGS) entry which is preliminary data.</text>
</comment>
<dbReference type="SUPFAM" id="SSF53448">
    <property type="entry name" value="Nucleotide-diphospho-sugar transferases"/>
    <property type="match status" value="1"/>
</dbReference>
<dbReference type="Pfam" id="PF00535">
    <property type="entry name" value="Glycos_transf_2"/>
    <property type="match status" value="1"/>
</dbReference>
<dbReference type="EMBL" id="JAATJS010000001">
    <property type="protein sequence ID" value="NIX75686.1"/>
    <property type="molecule type" value="Genomic_DNA"/>
</dbReference>
<sequence length="374" mass="41536">MPDLLSRLSLLGIGGHLEPARPLGRSASVTVVIPVYNYGRYLRQCVASVTEHQPGVDVEIIIVDDKSTDDSLDIAQALASKDARIKIIQHHTNKRAIATYNDGLEAATGEFVALLSADDLLTPGALTRAAALLLAKSSVGMVYGHAIRFSSELPSPRTTGTEWIVWPGADWLRTRCRSGFNVISSPEVVMRTSILRAIGGYRPDLPHAGDFEMWLRTAAVSDIGFLVGVDQAYYRDHAVNMNKEMFKSGTAQGKLIDLKQRWQSFEAVFSGAGRDLPEKESLIRTARRTVARHALDHANYAYARGFHDFPIDEYERFAYEIDADAQNTRAGRALARRKRLGMTSLPLHPLWAPSAAALRFSELVRRWRRRKIGV</sequence>
<dbReference type="PANTHER" id="PTHR43685:SF2">
    <property type="entry name" value="GLYCOSYLTRANSFERASE 2-LIKE DOMAIN-CONTAINING PROTEIN"/>
    <property type="match status" value="1"/>
</dbReference>
<reference evidence="2 3" key="1">
    <citation type="submission" date="2020-03" db="EMBL/GenBank/DDBJ databases">
        <title>The genome sequence of Microvirga sp. c23x22.</title>
        <authorList>
            <person name="Zhang X."/>
        </authorList>
    </citation>
    <scope>NUCLEOTIDE SEQUENCE [LARGE SCALE GENOMIC DNA]</scope>
    <source>
        <strain evidence="3">c23x22</strain>
    </source>
</reference>
<dbReference type="RefSeq" id="WP_167671549.1">
    <property type="nucleotide sequence ID" value="NZ_JAATJS010000001.1"/>
</dbReference>
<evidence type="ECO:0000259" key="1">
    <source>
        <dbReference type="Pfam" id="PF00535"/>
    </source>
</evidence>